<dbReference type="Pfam" id="PF00596">
    <property type="entry name" value="Aldolase_II"/>
    <property type="match status" value="1"/>
</dbReference>
<evidence type="ECO:0000259" key="2">
    <source>
        <dbReference type="SMART" id="SM01007"/>
    </source>
</evidence>
<dbReference type="EMBL" id="NEVK01000008">
    <property type="protein sequence ID" value="OZI16280.1"/>
    <property type="molecule type" value="Genomic_DNA"/>
</dbReference>
<gene>
    <name evidence="3" type="ORF">CAL19_16440</name>
</gene>
<accession>A0A261QV93</accession>
<feature type="domain" description="Class II aldolase/adducin N-terminal" evidence="2">
    <location>
        <begin position="34"/>
        <end position="212"/>
    </location>
</feature>
<sequence length="261" mass="29110">MATTFAENKEQLLKQAEEKLLASFDDQDEYTIQQKIALTCRVLHEHGHGSGVAGQITARGPEPGTYYTQRFGLAFDEIKASNLLLVNEDLDVLQGKGMPNPANRFHSWVYRARPDAQCIIHTHAMYTAALSQLEQPLVISHMDNCLLYEDVEFVGAWPGVPFGNEDGDMISQALNGKRALLMAHHGLLVAGGSVEEACMLAVTFERAARLQLMSMAAGEIKPIDPQKGRQAHDWLIKPKHTKVAFFNMARRVLDRHPDCFE</sequence>
<evidence type="ECO:0000313" key="4">
    <source>
        <dbReference type="Proteomes" id="UP000216947"/>
    </source>
</evidence>
<comment type="similarity">
    <text evidence="1">Belongs to the aldolase class II family.</text>
</comment>
<dbReference type="AlphaFoldDB" id="A0A261QV93"/>
<evidence type="ECO:0000313" key="3">
    <source>
        <dbReference type="EMBL" id="OZI16280.1"/>
    </source>
</evidence>
<dbReference type="Gene3D" id="3.40.225.10">
    <property type="entry name" value="Class II aldolase/adducin N-terminal domain"/>
    <property type="match status" value="1"/>
</dbReference>
<dbReference type="RefSeq" id="WP_026641423.1">
    <property type="nucleotide sequence ID" value="NZ_NEVI01000020.1"/>
</dbReference>
<proteinExistence type="inferred from homology"/>
<name>A0A261QV93_9BORD</name>
<dbReference type="InterPro" id="IPR036409">
    <property type="entry name" value="Aldolase_II/adducin_N_sf"/>
</dbReference>
<reference evidence="4" key="1">
    <citation type="submission" date="2017-05" db="EMBL/GenBank/DDBJ databases">
        <title>Complete and WGS of Bordetella genogroups.</title>
        <authorList>
            <person name="Spilker T."/>
            <person name="Lipuma J."/>
        </authorList>
    </citation>
    <scope>NUCLEOTIDE SEQUENCE [LARGE SCALE GENOMIC DNA]</scope>
    <source>
        <strain evidence="4">AU18089</strain>
    </source>
</reference>
<dbReference type="SUPFAM" id="SSF53639">
    <property type="entry name" value="AraD/HMP-PK domain-like"/>
    <property type="match status" value="1"/>
</dbReference>
<evidence type="ECO:0000256" key="1">
    <source>
        <dbReference type="ARBA" id="ARBA00037961"/>
    </source>
</evidence>
<dbReference type="InterPro" id="IPR001303">
    <property type="entry name" value="Aldolase_II/adducin_N"/>
</dbReference>
<dbReference type="GO" id="GO:0005856">
    <property type="term" value="C:cytoskeleton"/>
    <property type="evidence" value="ECO:0007669"/>
    <property type="project" value="TreeGrafter"/>
</dbReference>
<comment type="caution">
    <text evidence="3">The sequence shown here is derived from an EMBL/GenBank/DDBJ whole genome shotgun (WGS) entry which is preliminary data.</text>
</comment>
<dbReference type="InterPro" id="IPR051017">
    <property type="entry name" value="Aldolase-II_Adducin_sf"/>
</dbReference>
<dbReference type="PANTHER" id="PTHR10672:SF3">
    <property type="entry name" value="PROTEIN HU-LI TAI SHAO"/>
    <property type="match status" value="1"/>
</dbReference>
<keyword evidence="4" id="KW-1185">Reference proteome</keyword>
<dbReference type="OrthoDB" id="5500703at2"/>
<organism evidence="3 4">
    <name type="scientific">Bordetella genomosp. 7</name>
    <dbReference type="NCBI Taxonomy" id="1416805"/>
    <lineage>
        <taxon>Bacteria</taxon>
        <taxon>Pseudomonadati</taxon>
        <taxon>Pseudomonadota</taxon>
        <taxon>Betaproteobacteria</taxon>
        <taxon>Burkholderiales</taxon>
        <taxon>Alcaligenaceae</taxon>
        <taxon>Bordetella</taxon>
    </lineage>
</organism>
<dbReference type="PANTHER" id="PTHR10672">
    <property type="entry name" value="ADDUCIN"/>
    <property type="match status" value="1"/>
</dbReference>
<dbReference type="NCBIfam" id="NF005484">
    <property type="entry name" value="PRK07090.1"/>
    <property type="match status" value="1"/>
</dbReference>
<dbReference type="GO" id="GO:0051015">
    <property type="term" value="F:actin filament binding"/>
    <property type="evidence" value="ECO:0007669"/>
    <property type="project" value="TreeGrafter"/>
</dbReference>
<dbReference type="InterPro" id="IPR022398">
    <property type="entry name" value="Peptidase_S8_His-AS"/>
</dbReference>
<dbReference type="Proteomes" id="UP000216947">
    <property type="component" value="Unassembled WGS sequence"/>
</dbReference>
<dbReference type="SMART" id="SM01007">
    <property type="entry name" value="Aldolase_II"/>
    <property type="match status" value="1"/>
</dbReference>
<protein>
    <submittedName>
        <fullName evidence="3">Aldolase</fullName>
    </submittedName>
</protein>
<dbReference type="PROSITE" id="PS00137">
    <property type="entry name" value="SUBTILASE_HIS"/>
    <property type="match status" value="1"/>
</dbReference>